<reference evidence="2 3" key="1">
    <citation type="submission" date="2021-08" db="EMBL/GenBank/DDBJ databases">
        <title>Rheinheimera aquimaris sp. nov., isolated from seawater of the East Sea in Korea.</title>
        <authorList>
            <person name="Kim K.H."/>
            <person name="Wenting R."/>
            <person name="Kim K.R."/>
            <person name="Jeon C.O."/>
        </authorList>
    </citation>
    <scope>NUCLEOTIDE SEQUENCE [LARGE SCALE GENOMIC DNA]</scope>
    <source>
        <strain evidence="2 3">MA-13</strain>
    </source>
</reference>
<proteinExistence type="predicted"/>
<feature type="transmembrane region" description="Helical" evidence="1">
    <location>
        <begin position="23"/>
        <end position="44"/>
    </location>
</feature>
<evidence type="ECO:0000256" key="1">
    <source>
        <dbReference type="SAM" id="Phobius"/>
    </source>
</evidence>
<dbReference type="EMBL" id="JAERPS020000006">
    <property type="protein sequence ID" value="MBZ9613194.1"/>
    <property type="molecule type" value="Genomic_DNA"/>
</dbReference>
<protein>
    <submittedName>
        <fullName evidence="2">Uncharacterized protein</fullName>
    </submittedName>
</protein>
<comment type="caution">
    <text evidence="2">The sequence shown here is derived from an EMBL/GenBank/DDBJ whole genome shotgun (WGS) entry which is preliminary data.</text>
</comment>
<evidence type="ECO:0000313" key="3">
    <source>
        <dbReference type="Proteomes" id="UP000663814"/>
    </source>
</evidence>
<dbReference type="RefSeq" id="WP_205311893.1">
    <property type="nucleotide sequence ID" value="NZ_JAERPS020000006.1"/>
</dbReference>
<keyword evidence="1" id="KW-0812">Transmembrane</keyword>
<evidence type="ECO:0000313" key="2">
    <source>
        <dbReference type="EMBL" id="MBZ9613194.1"/>
    </source>
</evidence>
<keyword evidence="3" id="KW-1185">Reference proteome</keyword>
<gene>
    <name evidence="2" type="ORF">I4W93_016510</name>
</gene>
<keyword evidence="1" id="KW-1133">Transmembrane helix</keyword>
<organism evidence="2 3">
    <name type="scientific">Rheinheimera maricola</name>
    <dbReference type="NCBI Taxonomy" id="2793282"/>
    <lineage>
        <taxon>Bacteria</taxon>
        <taxon>Pseudomonadati</taxon>
        <taxon>Pseudomonadota</taxon>
        <taxon>Gammaproteobacteria</taxon>
        <taxon>Chromatiales</taxon>
        <taxon>Chromatiaceae</taxon>
        <taxon>Rheinheimera</taxon>
    </lineage>
</organism>
<sequence>METLQQLLTPFTTAWNQADSQQLISFGIFFAAMWLIAIVAEAAIEKATTGAKKWIR</sequence>
<name>A0ABS7XCB3_9GAMM</name>
<dbReference type="Proteomes" id="UP000663814">
    <property type="component" value="Unassembled WGS sequence"/>
</dbReference>
<keyword evidence="1" id="KW-0472">Membrane</keyword>
<accession>A0ABS7XCB3</accession>